<keyword evidence="1" id="KW-1017">Isopeptide bond</keyword>
<sequence length="200" mass="22468">MQAQVCMLDGQTRFYSIQSSDNVSELKAQISLEMGLQVDMLTLVQNGCIAPNTQKIIDDSTYYLSLKLLGGKKKKKKKSYSSKKKSQHKHKATKCGALNYYNVDGSGKVTLRQKNCPKCGPGIFMAKHYDRHYCGKCHLTLKIDAETAKKNLEELKKRQEAKNVGAVEGGDKGGAGKKDAKKAKKKNERIFCKFCKKYRF</sequence>
<dbReference type="InterPro" id="IPR002906">
    <property type="entry name" value="Ribosomal_eS31"/>
</dbReference>
<evidence type="ECO:0000313" key="7">
    <source>
        <dbReference type="EMBL" id="EGR30257.1"/>
    </source>
</evidence>
<accession>G0QWZ3</accession>
<dbReference type="Gene3D" id="6.20.50.180">
    <property type="match status" value="1"/>
</dbReference>
<dbReference type="GO" id="GO:0006412">
    <property type="term" value="P:translation"/>
    <property type="evidence" value="ECO:0007669"/>
    <property type="project" value="InterPro"/>
</dbReference>
<feature type="domain" description="Small ribosomal subunit protein eS31" evidence="6">
    <location>
        <begin position="97"/>
        <end position="140"/>
    </location>
</feature>
<dbReference type="eggNOG" id="KOG0004">
    <property type="taxonomic scope" value="Eukaryota"/>
</dbReference>
<evidence type="ECO:0000256" key="5">
    <source>
        <dbReference type="SAM" id="MobiDB-lite"/>
    </source>
</evidence>
<feature type="region of interest" description="Disordered" evidence="5">
    <location>
        <begin position="158"/>
        <end position="186"/>
    </location>
</feature>
<protein>
    <submittedName>
        <fullName evidence="7">Ubiquitin extension protein, putative</fullName>
    </submittedName>
</protein>
<dbReference type="GO" id="GO:0005840">
    <property type="term" value="C:ribosome"/>
    <property type="evidence" value="ECO:0007669"/>
    <property type="project" value="UniProtKB-KW"/>
</dbReference>
<dbReference type="OrthoDB" id="307702at2759"/>
<evidence type="ECO:0000256" key="2">
    <source>
        <dbReference type="ARBA" id="ARBA00022833"/>
    </source>
</evidence>
<evidence type="ECO:0000313" key="8">
    <source>
        <dbReference type="Proteomes" id="UP000008983"/>
    </source>
</evidence>
<dbReference type="InterPro" id="IPR011332">
    <property type="entry name" value="Ribosomal_zn-bd"/>
</dbReference>
<dbReference type="Gene3D" id="3.10.20.90">
    <property type="entry name" value="Phosphatidylinositol 3-kinase Catalytic Subunit, Chain A, domain 1"/>
    <property type="match status" value="1"/>
</dbReference>
<proteinExistence type="predicted"/>
<keyword evidence="2" id="KW-0862">Zinc</keyword>
<feature type="compositionally biased region" description="Basic and acidic residues" evidence="5">
    <location>
        <begin position="169"/>
        <end position="178"/>
    </location>
</feature>
<dbReference type="Proteomes" id="UP000008983">
    <property type="component" value="Unassembled WGS sequence"/>
</dbReference>
<evidence type="ECO:0000256" key="4">
    <source>
        <dbReference type="ARBA" id="ARBA00023274"/>
    </source>
</evidence>
<dbReference type="SUPFAM" id="SSF57829">
    <property type="entry name" value="Zn-binding ribosomal proteins"/>
    <property type="match status" value="1"/>
</dbReference>
<evidence type="ECO:0000256" key="3">
    <source>
        <dbReference type="ARBA" id="ARBA00022980"/>
    </source>
</evidence>
<dbReference type="InterPro" id="IPR029071">
    <property type="entry name" value="Ubiquitin-like_domsf"/>
</dbReference>
<name>G0QWZ3_ICHMU</name>
<dbReference type="STRING" id="857967.G0QWZ3"/>
<dbReference type="GO" id="GO:1990904">
    <property type="term" value="C:ribonucleoprotein complex"/>
    <property type="evidence" value="ECO:0007669"/>
    <property type="project" value="UniProtKB-KW"/>
</dbReference>
<dbReference type="SMART" id="SM01402">
    <property type="entry name" value="Ribosomal_S27"/>
    <property type="match status" value="1"/>
</dbReference>
<keyword evidence="8" id="KW-1185">Reference proteome</keyword>
<dbReference type="OMA" id="GVFMAFH"/>
<dbReference type="InParanoid" id="G0QWZ3"/>
<dbReference type="SUPFAM" id="SSF54236">
    <property type="entry name" value="Ubiquitin-like"/>
    <property type="match status" value="1"/>
</dbReference>
<keyword evidence="4" id="KW-0687">Ribonucleoprotein</keyword>
<dbReference type="RefSeq" id="XP_004031853.1">
    <property type="nucleotide sequence ID" value="XM_004031805.1"/>
</dbReference>
<reference evidence="7 8" key="1">
    <citation type="submission" date="2011-07" db="EMBL/GenBank/DDBJ databases">
        <authorList>
            <person name="Coyne R."/>
            <person name="Brami D."/>
            <person name="Johnson J."/>
            <person name="Hostetler J."/>
            <person name="Hannick L."/>
            <person name="Clark T."/>
            <person name="Cassidy-Hanley D."/>
            <person name="Inman J."/>
        </authorList>
    </citation>
    <scope>NUCLEOTIDE SEQUENCE [LARGE SCALE GENOMIC DNA]</scope>
    <source>
        <strain evidence="7 8">G5</strain>
    </source>
</reference>
<dbReference type="GeneID" id="14906375"/>
<evidence type="ECO:0000256" key="1">
    <source>
        <dbReference type="ARBA" id="ARBA00022499"/>
    </source>
</evidence>
<dbReference type="Pfam" id="PF01599">
    <property type="entry name" value="Ribosomal_S27"/>
    <property type="match status" value="1"/>
</dbReference>
<dbReference type="AlphaFoldDB" id="G0QWZ3"/>
<dbReference type="GO" id="GO:0003735">
    <property type="term" value="F:structural constituent of ribosome"/>
    <property type="evidence" value="ECO:0007669"/>
    <property type="project" value="InterPro"/>
</dbReference>
<dbReference type="CDD" id="cd17039">
    <property type="entry name" value="Ubl_ubiquitin_like"/>
    <property type="match status" value="1"/>
</dbReference>
<keyword evidence="3" id="KW-0689">Ribosomal protein</keyword>
<evidence type="ECO:0000259" key="6">
    <source>
        <dbReference type="SMART" id="SM01402"/>
    </source>
</evidence>
<dbReference type="EMBL" id="GL984025">
    <property type="protein sequence ID" value="EGR30257.1"/>
    <property type="molecule type" value="Genomic_DNA"/>
</dbReference>
<organism evidence="7 8">
    <name type="scientific">Ichthyophthirius multifiliis</name>
    <name type="common">White spot disease agent</name>
    <name type="synonym">Ich</name>
    <dbReference type="NCBI Taxonomy" id="5932"/>
    <lineage>
        <taxon>Eukaryota</taxon>
        <taxon>Sar</taxon>
        <taxon>Alveolata</taxon>
        <taxon>Ciliophora</taxon>
        <taxon>Intramacronucleata</taxon>
        <taxon>Oligohymenophorea</taxon>
        <taxon>Hymenostomatida</taxon>
        <taxon>Ophryoglenina</taxon>
        <taxon>Ichthyophthirius</taxon>
    </lineage>
</organism>
<gene>
    <name evidence="7" type="ORF">IMG5_136640</name>
</gene>
<dbReference type="FunCoup" id="G0QWZ3">
    <property type="interactions" value="256"/>
</dbReference>